<dbReference type="PANTHER" id="PTHR12400">
    <property type="entry name" value="INOSITOL POLYPHOSPHATE KINASE"/>
    <property type="match status" value="1"/>
</dbReference>
<feature type="compositionally biased region" description="Basic and acidic residues" evidence="5">
    <location>
        <begin position="284"/>
        <end position="296"/>
    </location>
</feature>
<dbReference type="PANTHER" id="PTHR12400:SF21">
    <property type="entry name" value="KINASE"/>
    <property type="match status" value="1"/>
</dbReference>
<feature type="compositionally biased region" description="Basic and acidic residues" evidence="5">
    <location>
        <begin position="215"/>
        <end position="263"/>
    </location>
</feature>
<name>A0A9P3FYI3_9APHY</name>
<dbReference type="AlphaFoldDB" id="A0A9P3FYI3"/>
<dbReference type="InterPro" id="IPR005522">
    <property type="entry name" value="IPK"/>
</dbReference>
<feature type="region of interest" description="Disordered" evidence="5">
    <location>
        <begin position="842"/>
        <end position="872"/>
    </location>
</feature>
<feature type="compositionally biased region" description="Polar residues" evidence="5">
    <location>
        <begin position="697"/>
        <end position="739"/>
    </location>
</feature>
<accession>A0A9P3FYI3</accession>
<protein>
    <recommendedName>
        <fullName evidence="4">Kinase</fullName>
        <ecNumber evidence="4">2.7.-.-</ecNumber>
    </recommendedName>
</protein>
<dbReference type="GO" id="GO:0005737">
    <property type="term" value="C:cytoplasm"/>
    <property type="evidence" value="ECO:0007669"/>
    <property type="project" value="TreeGrafter"/>
</dbReference>
<feature type="region of interest" description="Disordered" evidence="5">
    <location>
        <begin position="805"/>
        <end position="828"/>
    </location>
</feature>
<evidence type="ECO:0000256" key="2">
    <source>
        <dbReference type="ARBA" id="ARBA00022679"/>
    </source>
</evidence>
<organism evidence="6 7">
    <name type="scientific">Phanerochaete sordida</name>
    <dbReference type="NCBI Taxonomy" id="48140"/>
    <lineage>
        <taxon>Eukaryota</taxon>
        <taxon>Fungi</taxon>
        <taxon>Dikarya</taxon>
        <taxon>Basidiomycota</taxon>
        <taxon>Agaricomycotina</taxon>
        <taxon>Agaricomycetes</taxon>
        <taxon>Polyporales</taxon>
        <taxon>Phanerochaetaceae</taxon>
        <taxon>Phanerochaete</taxon>
    </lineage>
</organism>
<evidence type="ECO:0000256" key="5">
    <source>
        <dbReference type="SAM" id="MobiDB-lite"/>
    </source>
</evidence>
<dbReference type="GO" id="GO:0046854">
    <property type="term" value="P:phosphatidylinositol phosphate biosynthetic process"/>
    <property type="evidence" value="ECO:0007669"/>
    <property type="project" value="TreeGrafter"/>
</dbReference>
<comment type="caution">
    <text evidence="6">The sequence shown here is derived from an EMBL/GenBank/DDBJ whole genome shotgun (WGS) entry which is preliminary data.</text>
</comment>
<sequence>MGPRPESPAAEQPSYRLPHSPSSSTSTATPSRLAFDSPQARDKPSFSPPSSRRAASHKLQSPTKRPHDYYESESDSSGTETKHGPLSPQPAARRKATRRPSDRALTLPSSRTTPLDFLHSKAQSAAQRPLSRRSSSASSSSSSSGSPWKPNPPSTSSGIGRKVAASLDLFKESATTPNHEAPNPFEASRSVSSASRHRSGSFQKLNDVGEAQFEFVKRSDWPDREAAIRREKSTTALERVRTRESVSSTREEETRRRKERQSSLRDTALTDLVQWRKAVAANQDDGRGRPRERPLWPEDNIDSTLAGSPGSESSVSSTATYHERNDRTLPSSPYRRPTSRSHRSQSTSDEQMTPLFPTSLFVSAPDHVVPPPASIPSPDPLSTPVPSSPLPLTAEPHHQPSSIVPPPSLSLWSSDDESESAWETTSVTTTTSTTSASSPFPLSPSRTSPVPQPLVRHPSDEDDEHQGGPLSRFRDLDLGDGEDALQHDLPDDWSLNLSQESLPHIPLRPFRNQVGGHTAIYKFTKRAVCKPLVSRENLFYEAVEREAPPLLDYIPRYLGVMLVSYRRVPRGAGYPPGSLSKESKMSHLRRPSFPKSASDAMANMSKHGRGNGSGDEFDDEMDCDEAELPEVVLDRNRHIVPEWMLRGQRGRALSQSASLGPSFVNRHLRRHHLNGYTASSPDLASTAVSNRAMSFSTPVAKGTSSPLAKSQTLDFDAPTPTNSPKASPRSQTTSLSTTPRPRLRTAETDTEAVVARSMHSADSSFGSCPPGLFGGRGSTMVNTKFKDHVFSTLLRRICRRRRSGIRTDDDGDVADAEGEGEGLGSGVLRTRRKKLSQVERLRMEEGGFHGGSALRRVQSDNHLETQPSDIFPFEEYDDIQEEEAVEGANGGRPYAPRTRRHSSPKPPDQPSPQRLMEPHMPAEHPGTPTSPSHRETDGSVTRQNHFILMEDLTGRLKHSCVLDLKMGTRQYGMDATSLKKKSQRKKCDRTTSRTLGVRVCGMQVWNHVTQSYFTQDKYKGREVRTEDFPSTLASFLHDGERLLVYQIPVLLRKLYALAQIINRLKGFRFYGCSLLMIYDGDRDAQEAFRSAAMESVSARSKRGESLERQLDSRIPECEQKPGLRRSRSEDLLAGPVSSRRDRRRKRGELQIRLVDFAHTTTGRDWLPYPPPDHLKLGEVTSGTGYQAEVDPQTGLLYARFPPHYPDQPDRGFLFGLMNLSESLEKIWNDERVRRIKVARDHPGANDEQLPPLSLEGKEIFKEIFGSRDEELDLGMIST</sequence>
<proteinExistence type="inferred from homology"/>
<feature type="compositionally biased region" description="Low complexity" evidence="5">
    <location>
        <begin position="18"/>
        <end position="31"/>
    </location>
</feature>
<evidence type="ECO:0000313" key="7">
    <source>
        <dbReference type="Proteomes" id="UP000703269"/>
    </source>
</evidence>
<feature type="compositionally biased region" description="Basic and acidic residues" evidence="5">
    <location>
        <begin position="1120"/>
        <end position="1130"/>
    </location>
</feature>
<feature type="region of interest" description="Disordered" evidence="5">
    <location>
        <begin position="697"/>
        <end position="747"/>
    </location>
</feature>
<feature type="compositionally biased region" description="Low complexity" evidence="5">
    <location>
        <begin position="421"/>
        <end position="438"/>
    </location>
</feature>
<dbReference type="GO" id="GO:0032958">
    <property type="term" value="P:inositol phosphate biosynthetic process"/>
    <property type="evidence" value="ECO:0007669"/>
    <property type="project" value="InterPro"/>
</dbReference>
<feature type="region of interest" description="Disordered" evidence="5">
    <location>
        <begin position="575"/>
        <end position="620"/>
    </location>
</feature>
<dbReference type="Gene3D" id="3.30.470.160">
    <property type="entry name" value="Inositol polyphosphate kinase"/>
    <property type="match status" value="1"/>
</dbReference>
<dbReference type="InterPro" id="IPR038286">
    <property type="entry name" value="IPK_sf"/>
</dbReference>
<dbReference type="Pfam" id="PF03770">
    <property type="entry name" value="IPK"/>
    <property type="match status" value="1"/>
</dbReference>
<dbReference type="EC" id="2.7.-.-" evidence="4"/>
<evidence type="ECO:0000313" key="6">
    <source>
        <dbReference type="EMBL" id="GJE84901.1"/>
    </source>
</evidence>
<dbReference type="GO" id="GO:0005634">
    <property type="term" value="C:nucleus"/>
    <property type="evidence" value="ECO:0007669"/>
    <property type="project" value="TreeGrafter"/>
</dbReference>
<feature type="compositionally biased region" description="Acidic residues" evidence="5">
    <location>
        <begin position="809"/>
        <end position="820"/>
    </location>
</feature>
<dbReference type="EMBL" id="BPQB01000001">
    <property type="protein sequence ID" value="GJE84901.1"/>
    <property type="molecule type" value="Genomic_DNA"/>
</dbReference>
<feature type="compositionally biased region" description="Pro residues" evidence="5">
    <location>
        <begin position="368"/>
        <end position="389"/>
    </location>
</feature>
<reference evidence="6 7" key="1">
    <citation type="submission" date="2021-08" db="EMBL/GenBank/DDBJ databases">
        <title>Draft Genome Sequence of Phanerochaete sordida strain YK-624.</title>
        <authorList>
            <person name="Mori T."/>
            <person name="Dohra H."/>
            <person name="Suzuki T."/>
            <person name="Kawagishi H."/>
            <person name="Hirai H."/>
        </authorList>
    </citation>
    <scope>NUCLEOTIDE SEQUENCE [LARGE SCALE GENOMIC DNA]</scope>
    <source>
        <strain evidence="6 7">YK-624</strain>
    </source>
</reference>
<gene>
    <name evidence="6" type="ORF">PsYK624_009770</name>
</gene>
<dbReference type="Proteomes" id="UP000703269">
    <property type="component" value="Unassembled WGS sequence"/>
</dbReference>
<dbReference type="OrthoDB" id="2573163at2759"/>
<dbReference type="SUPFAM" id="SSF56104">
    <property type="entry name" value="SAICAR synthase-like"/>
    <property type="match status" value="1"/>
</dbReference>
<dbReference type="GO" id="GO:0000824">
    <property type="term" value="F:inositol-1,4,5,6-tetrakisphosphate 3-kinase activity"/>
    <property type="evidence" value="ECO:0007669"/>
    <property type="project" value="TreeGrafter"/>
</dbReference>
<keyword evidence="7" id="KW-1185">Reference proteome</keyword>
<dbReference type="GO" id="GO:0008440">
    <property type="term" value="F:inositol-1,4,5-trisphosphate 3-kinase activity"/>
    <property type="evidence" value="ECO:0007669"/>
    <property type="project" value="TreeGrafter"/>
</dbReference>
<keyword evidence="2 4" id="KW-0808">Transferase</keyword>
<keyword evidence="3 4" id="KW-0418">Kinase</keyword>
<feature type="compositionally biased region" description="Low complexity" evidence="5">
    <location>
        <begin position="124"/>
        <end position="148"/>
    </location>
</feature>
<evidence type="ECO:0000256" key="1">
    <source>
        <dbReference type="ARBA" id="ARBA00007374"/>
    </source>
</evidence>
<feature type="region of interest" description="Disordered" evidence="5">
    <location>
        <begin position="1120"/>
        <end position="1144"/>
    </location>
</feature>
<feature type="region of interest" description="Disordered" evidence="5">
    <location>
        <begin position="1"/>
        <end position="485"/>
    </location>
</feature>
<evidence type="ECO:0000256" key="3">
    <source>
        <dbReference type="ARBA" id="ARBA00022777"/>
    </source>
</evidence>
<comment type="similarity">
    <text evidence="1 4">Belongs to the inositol phosphokinase (IPK) family.</text>
</comment>
<feature type="compositionally biased region" description="Low complexity" evidence="5">
    <location>
        <begin position="308"/>
        <end position="317"/>
    </location>
</feature>
<feature type="region of interest" description="Disordered" evidence="5">
    <location>
        <begin position="884"/>
        <end position="938"/>
    </location>
</feature>
<evidence type="ECO:0000256" key="4">
    <source>
        <dbReference type="RuleBase" id="RU363090"/>
    </source>
</evidence>